<sequence>MSSPSLDSIKQKVDDAVLCIPDFPKPGILFRDIMPLFKQPKLVASLCSAIASHLRESFPQGITAIAGLEARGFLFGPQIAIELNCGFVPIRKAGKLPGATIKASYVKEYGVDTVEIQQGILSPNDTVVIIDDLIATGGTMKAAIEVIEATQAKVLESFVLIELEALEGRKVLPENCNFVTLLKH</sequence>
<dbReference type="Proteomes" id="UP000887579">
    <property type="component" value="Unplaced"/>
</dbReference>
<name>A0AC34FVK9_9BILA</name>
<protein>
    <submittedName>
        <fullName evidence="2">Adenine phosphoribosyltransferase</fullName>
    </submittedName>
</protein>
<accession>A0AC34FVK9</accession>
<dbReference type="WBParaSite" id="ES5_v2.g21330.t1">
    <property type="protein sequence ID" value="ES5_v2.g21330.t1"/>
    <property type="gene ID" value="ES5_v2.g21330"/>
</dbReference>
<evidence type="ECO:0000313" key="2">
    <source>
        <dbReference type="WBParaSite" id="ES5_v2.g21330.t1"/>
    </source>
</evidence>
<evidence type="ECO:0000313" key="1">
    <source>
        <dbReference type="Proteomes" id="UP000887579"/>
    </source>
</evidence>
<reference evidence="2" key="1">
    <citation type="submission" date="2022-11" db="UniProtKB">
        <authorList>
            <consortium name="WormBaseParasite"/>
        </authorList>
    </citation>
    <scope>IDENTIFICATION</scope>
</reference>
<organism evidence="1 2">
    <name type="scientific">Panagrolaimus sp. ES5</name>
    <dbReference type="NCBI Taxonomy" id="591445"/>
    <lineage>
        <taxon>Eukaryota</taxon>
        <taxon>Metazoa</taxon>
        <taxon>Ecdysozoa</taxon>
        <taxon>Nematoda</taxon>
        <taxon>Chromadorea</taxon>
        <taxon>Rhabditida</taxon>
        <taxon>Tylenchina</taxon>
        <taxon>Panagrolaimomorpha</taxon>
        <taxon>Panagrolaimoidea</taxon>
        <taxon>Panagrolaimidae</taxon>
        <taxon>Panagrolaimus</taxon>
    </lineage>
</organism>
<proteinExistence type="predicted"/>